<keyword evidence="1" id="KW-0175">Coiled coil</keyword>
<keyword evidence="4" id="KW-1185">Reference proteome</keyword>
<feature type="compositionally biased region" description="Polar residues" evidence="2">
    <location>
        <begin position="149"/>
        <end position="174"/>
    </location>
</feature>
<evidence type="ECO:0000256" key="2">
    <source>
        <dbReference type="SAM" id="MobiDB-lite"/>
    </source>
</evidence>
<dbReference type="RefSeq" id="XP_067713792.1">
    <property type="nucleotide sequence ID" value="XM_067857691.1"/>
</dbReference>
<dbReference type="Proteomes" id="UP001497744">
    <property type="component" value="Unassembled WGS sequence"/>
</dbReference>
<comment type="caution">
    <text evidence="3">The sequence shown here is derived from an EMBL/GenBank/DDBJ whole genome shotgun (WGS) entry which is preliminary data.</text>
</comment>
<organism evidence="3 4">
    <name type="scientific">Babesia caballi</name>
    <dbReference type="NCBI Taxonomy" id="5871"/>
    <lineage>
        <taxon>Eukaryota</taxon>
        <taxon>Sar</taxon>
        <taxon>Alveolata</taxon>
        <taxon>Apicomplexa</taxon>
        <taxon>Aconoidasida</taxon>
        <taxon>Piroplasmida</taxon>
        <taxon>Babesiidae</taxon>
        <taxon>Babesia</taxon>
    </lineage>
</organism>
<feature type="compositionally biased region" description="Low complexity" evidence="2">
    <location>
        <begin position="202"/>
        <end position="216"/>
    </location>
</feature>
<sequence>MAPTVEREALIEQHNKLKMDIEAINAETRKLERANDYLRRQNANLRRVVEGRQASDAFSGDNGNTASGVPEASSGVYGAQDSGSTHVSRLVDVLSQAAAAGQVATDEILRRARSIADDFTNMLEPPDEAYHPDVGGSVLQSIIKQRNLQAGGSPSLSSNESMLDSASEPDNTAPDTFKIVHTGYPQEAPGKENGELRIDGFSPAAPSGGAGAATPT</sequence>
<name>A0AAV4LRM2_BABCB</name>
<dbReference type="EMBL" id="BPLF01000001">
    <property type="protein sequence ID" value="GIX61721.1"/>
    <property type="molecule type" value="Genomic_DNA"/>
</dbReference>
<gene>
    <name evidence="3" type="ORF">BcabD6B2_11560</name>
</gene>
<evidence type="ECO:0000313" key="4">
    <source>
        <dbReference type="Proteomes" id="UP001497744"/>
    </source>
</evidence>
<dbReference type="GeneID" id="94193204"/>
<feature type="coiled-coil region" evidence="1">
    <location>
        <begin position="7"/>
        <end position="44"/>
    </location>
</feature>
<evidence type="ECO:0000313" key="3">
    <source>
        <dbReference type="EMBL" id="GIX61721.1"/>
    </source>
</evidence>
<evidence type="ECO:0000256" key="1">
    <source>
        <dbReference type="SAM" id="Coils"/>
    </source>
</evidence>
<protein>
    <submittedName>
        <fullName evidence="3">Deoxyribonuclease IV</fullName>
    </submittedName>
</protein>
<proteinExistence type="predicted"/>
<feature type="compositionally biased region" description="Basic and acidic residues" evidence="2">
    <location>
        <begin position="189"/>
        <end position="198"/>
    </location>
</feature>
<dbReference type="AlphaFoldDB" id="A0AAV4LRM2"/>
<feature type="region of interest" description="Disordered" evidence="2">
    <location>
        <begin position="54"/>
        <end position="80"/>
    </location>
</feature>
<reference evidence="3 4" key="1">
    <citation type="submission" date="2021-06" db="EMBL/GenBank/DDBJ databases">
        <title>Genome sequence of Babesia caballi.</title>
        <authorList>
            <person name="Yamagishi J."/>
            <person name="Kidaka T."/>
            <person name="Ochi A."/>
        </authorList>
    </citation>
    <scope>NUCLEOTIDE SEQUENCE [LARGE SCALE GENOMIC DNA]</scope>
    <source>
        <strain evidence="3">USDA-D6B2</strain>
    </source>
</reference>
<accession>A0AAV4LRM2</accession>
<feature type="region of interest" description="Disordered" evidence="2">
    <location>
        <begin position="149"/>
        <end position="216"/>
    </location>
</feature>